<organism evidence="2 3">
    <name type="scientific">Aspergillus parasiticus (strain ATCC 56775 / NRRL 5862 / SRRC 143 / SU-1)</name>
    <dbReference type="NCBI Taxonomy" id="1403190"/>
    <lineage>
        <taxon>Eukaryota</taxon>
        <taxon>Fungi</taxon>
        <taxon>Dikarya</taxon>
        <taxon>Ascomycota</taxon>
        <taxon>Pezizomycotina</taxon>
        <taxon>Eurotiomycetes</taxon>
        <taxon>Eurotiomycetidae</taxon>
        <taxon>Eurotiales</taxon>
        <taxon>Aspergillaceae</taxon>
        <taxon>Aspergillus</taxon>
        <taxon>Aspergillus subgen. Circumdati</taxon>
    </lineage>
</organism>
<dbReference type="EMBL" id="JZEE01000234">
    <property type="protein sequence ID" value="KJK66699.1"/>
    <property type="molecule type" value="Genomic_DNA"/>
</dbReference>
<feature type="region of interest" description="Disordered" evidence="1">
    <location>
        <begin position="195"/>
        <end position="236"/>
    </location>
</feature>
<dbReference type="Proteomes" id="UP000033540">
    <property type="component" value="Unassembled WGS sequence"/>
</dbReference>
<name>A0A0F0IFV3_ASPPU</name>
<feature type="compositionally biased region" description="Basic and acidic residues" evidence="1">
    <location>
        <begin position="195"/>
        <end position="226"/>
    </location>
</feature>
<comment type="caution">
    <text evidence="2">The sequence shown here is derived from an EMBL/GenBank/DDBJ whole genome shotgun (WGS) entry which is preliminary data.</text>
</comment>
<accession>A0A0F0IFV3</accession>
<dbReference type="AlphaFoldDB" id="A0A0F0IFV3"/>
<proteinExistence type="predicted"/>
<dbReference type="OrthoDB" id="4492366at2759"/>
<evidence type="ECO:0000313" key="3">
    <source>
        <dbReference type="Proteomes" id="UP000033540"/>
    </source>
</evidence>
<evidence type="ECO:0000256" key="1">
    <source>
        <dbReference type="SAM" id="MobiDB-lite"/>
    </source>
</evidence>
<reference evidence="2 3" key="1">
    <citation type="submission" date="2015-02" db="EMBL/GenBank/DDBJ databases">
        <title>Draft genome sequence of Aspergillus parasiticus SU-1.</title>
        <authorList>
            <person name="Yu J."/>
            <person name="Fedorova N."/>
            <person name="Yin Y."/>
            <person name="Losada L."/>
            <person name="Zafar N."/>
            <person name="Taujale R."/>
            <person name="Ehrlich K.C."/>
            <person name="Bhatnagar D."/>
            <person name="Cleveland T.E."/>
            <person name="Bennett J.W."/>
            <person name="Nierman W.C."/>
        </authorList>
    </citation>
    <scope>NUCLEOTIDE SEQUENCE [LARGE SCALE GENOMIC DNA]</scope>
    <source>
        <strain evidence="3">ATCC 56775 / NRRL 5862 / SRRC 143 / SU-1</strain>
    </source>
</reference>
<gene>
    <name evidence="2" type="ORF">P875_00127948</name>
</gene>
<protein>
    <submittedName>
        <fullName evidence="2">Mitotic checkpoint protein</fullName>
    </submittedName>
</protein>
<evidence type="ECO:0000313" key="2">
    <source>
        <dbReference type="EMBL" id="KJK66699.1"/>
    </source>
</evidence>
<dbReference type="Gene3D" id="1.20.1330.10">
    <property type="entry name" value="f41 fragment of flagellin, N-terminal domain"/>
    <property type="match status" value="1"/>
</dbReference>
<sequence>MSPDTPPDSPQPFTTALLPSSLMAVHKDRFEAEFGREKRSDRAHRPHVYGDTEWIEDDLEDRVQLIGSSLNRDMNRLNLLLQKDRSDARQISDWQAHIDHLERELKASHAERDALRIALEESQNRSAQEKDIARHHETLQKQLSDMQNQVQTLNKKAESQAAMLTKKDSLLQKHTKASNLKVQKEKTQLEEALEKAKRRAADAQKKVRTAESERDEAQKTLEETRNKLVSSRHKRSIVEEQRKALEKQVKELKDELSKKKDKKRRYFW</sequence>